<accession>A0AA39V6F6</accession>
<reference evidence="2" key="1">
    <citation type="submission" date="2023-03" db="EMBL/GenBank/DDBJ databases">
        <title>Complete genome of Cladonia borealis.</title>
        <authorList>
            <person name="Park H."/>
        </authorList>
    </citation>
    <scope>NUCLEOTIDE SEQUENCE</scope>
    <source>
        <strain evidence="2">ANT050790</strain>
    </source>
</reference>
<feature type="compositionally biased region" description="Polar residues" evidence="1">
    <location>
        <begin position="782"/>
        <end position="799"/>
    </location>
</feature>
<keyword evidence="3" id="KW-1185">Reference proteome</keyword>
<gene>
    <name evidence="2" type="ORF">JMJ35_003801</name>
</gene>
<organism evidence="2 3">
    <name type="scientific">Cladonia borealis</name>
    <dbReference type="NCBI Taxonomy" id="184061"/>
    <lineage>
        <taxon>Eukaryota</taxon>
        <taxon>Fungi</taxon>
        <taxon>Dikarya</taxon>
        <taxon>Ascomycota</taxon>
        <taxon>Pezizomycotina</taxon>
        <taxon>Lecanoromycetes</taxon>
        <taxon>OSLEUM clade</taxon>
        <taxon>Lecanoromycetidae</taxon>
        <taxon>Lecanorales</taxon>
        <taxon>Lecanorineae</taxon>
        <taxon>Cladoniaceae</taxon>
        <taxon>Cladonia</taxon>
    </lineage>
</organism>
<evidence type="ECO:0000256" key="1">
    <source>
        <dbReference type="SAM" id="MobiDB-lite"/>
    </source>
</evidence>
<dbReference type="EMBL" id="JAFEKC020000006">
    <property type="protein sequence ID" value="KAK0514079.1"/>
    <property type="molecule type" value="Genomic_DNA"/>
</dbReference>
<feature type="compositionally biased region" description="Basic and acidic residues" evidence="1">
    <location>
        <begin position="756"/>
        <end position="765"/>
    </location>
</feature>
<name>A0AA39V6F6_9LECA</name>
<feature type="compositionally biased region" description="Polar residues" evidence="1">
    <location>
        <begin position="560"/>
        <end position="570"/>
    </location>
</feature>
<comment type="caution">
    <text evidence="2">The sequence shown here is derived from an EMBL/GenBank/DDBJ whole genome shotgun (WGS) entry which is preliminary data.</text>
</comment>
<feature type="compositionally biased region" description="Polar residues" evidence="1">
    <location>
        <begin position="823"/>
        <end position="838"/>
    </location>
</feature>
<feature type="region of interest" description="Disordered" evidence="1">
    <location>
        <begin position="528"/>
        <end position="576"/>
    </location>
</feature>
<feature type="region of interest" description="Disordered" evidence="1">
    <location>
        <begin position="756"/>
        <end position="882"/>
    </location>
</feature>
<dbReference type="Proteomes" id="UP001166286">
    <property type="component" value="Unassembled WGS sequence"/>
</dbReference>
<feature type="compositionally biased region" description="Acidic residues" evidence="1">
    <location>
        <begin position="229"/>
        <end position="251"/>
    </location>
</feature>
<protein>
    <submittedName>
        <fullName evidence="2">Uncharacterized protein</fullName>
    </submittedName>
</protein>
<proteinExistence type="predicted"/>
<evidence type="ECO:0000313" key="2">
    <source>
        <dbReference type="EMBL" id="KAK0514079.1"/>
    </source>
</evidence>
<feature type="compositionally biased region" description="Basic and acidic residues" evidence="1">
    <location>
        <begin position="533"/>
        <end position="542"/>
    </location>
</feature>
<sequence>MRNALTSKVTTTECYDSGYGFRVGMERRERPHGFQPTVEGVALPQHGLIERKVKLRVFNEEIPESTQYRFADLYELLETPLYDYLKKAKAMSSGHAIKLKVMGECEDAARPWILVLCHKTASKWMKRFFSQSQIKVEYKPSSADPYRASFQICICNGPPKLMAATETIEVYGNWDAHATLCGQVIGVGTPHQTRIATLGGVIQVITSDASYRSYGMTAGHIVNRVALEESEQDGSSDHEDNEDQESVDMESEGSQNSEGEHGWGPGVELAGVHDELDVAVQSSPVVVERVGCQLSWPLKGHVSVASDPTCEPDLDWALLEFDDKETMDWPNMFSWADHRLSGPLKELDVVPMETDPDRTVVLVSGIGGLKPGTLSTSVSYLNMGRTRTSTKTYTLLLSPNVVLDPGDCGSWVADHETNEVYGYVVASDILEEIYVVPLHAALDDITNKLAARSAYLPTGRETQGPVNQHSEMVLFDPPSTAQQPHRPPPPNPFLTLPALERLRADIDLVNPAIDLSLQCLPYSVGDHSDDYDEKPSKNEHQVRNPSKVAPYDLRDGESPYHTTLSSSKSSYDQHRGLKATRIADEEGIFSSQSHHSGDRTHDAARDYSKGALFSYEGYTLTREPVENVDRQRTWAYCRRDPVDVTQEYLKERLKNERRGLSSNQYNSPEMDGFKRCQVDRLLHDQNTKEIMNESGYEYGLASVKLQGQVKDGHVTPTCIDVILQRRPCPDIGPWRRLSAGLFSFGRVIDLSGRSESEIAQDHASGREFGSTPEATIPPIHDSTPTTSVTHEPTKDSTNGRVGYRDKFQELGETQFSREEDESVSGSFTEHPSSDTAITSEPDLTFEEIYGPRRPPNSINPPSTHRRRSSSVVGALLEEWSHS</sequence>
<feature type="region of interest" description="Disordered" evidence="1">
    <location>
        <begin position="229"/>
        <end position="268"/>
    </location>
</feature>
<evidence type="ECO:0000313" key="3">
    <source>
        <dbReference type="Proteomes" id="UP001166286"/>
    </source>
</evidence>
<dbReference type="AlphaFoldDB" id="A0AA39V6F6"/>
<feature type="region of interest" description="Disordered" evidence="1">
    <location>
        <begin position="583"/>
        <end position="602"/>
    </location>
</feature>